<organism evidence="2 3">
    <name type="scientific">Cuscuta epithymum</name>
    <dbReference type="NCBI Taxonomy" id="186058"/>
    <lineage>
        <taxon>Eukaryota</taxon>
        <taxon>Viridiplantae</taxon>
        <taxon>Streptophyta</taxon>
        <taxon>Embryophyta</taxon>
        <taxon>Tracheophyta</taxon>
        <taxon>Spermatophyta</taxon>
        <taxon>Magnoliopsida</taxon>
        <taxon>eudicotyledons</taxon>
        <taxon>Gunneridae</taxon>
        <taxon>Pentapetalae</taxon>
        <taxon>asterids</taxon>
        <taxon>lamiids</taxon>
        <taxon>Solanales</taxon>
        <taxon>Convolvulaceae</taxon>
        <taxon>Cuscuteae</taxon>
        <taxon>Cuscuta</taxon>
        <taxon>Cuscuta subgen. Cuscuta</taxon>
    </lineage>
</organism>
<gene>
    <name evidence="2" type="ORF">CEPIT_LOCUS3450</name>
</gene>
<dbReference type="Proteomes" id="UP001152523">
    <property type="component" value="Unassembled WGS sequence"/>
</dbReference>
<reference evidence="2" key="1">
    <citation type="submission" date="2022-07" db="EMBL/GenBank/DDBJ databases">
        <authorList>
            <person name="Macas J."/>
            <person name="Novak P."/>
            <person name="Neumann P."/>
        </authorList>
    </citation>
    <scope>NUCLEOTIDE SEQUENCE</scope>
</reference>
<feature type="compositionally biased region" description="Gly residues" evidence="1">
    <location>
        <begin position="29"/>
        <end position="41"/>
    </location>
</feature>
<evidence type="ECO:0000256" key="1">
    <source>
        <dbReference type="SAM" id="MobiDB-lite"/>
    </source>
</evidence>
<feature type="region of interest" description="Disordered" evidence="1">
    <location>
        <begin position="27"/>
        <end position="107"/>
    </location>
</feature>
<dbReference type="AlphaFoldDB" id="A0AAV0CAJ0"/>
<feature type="compositionally biased region" description="Acidic residues" evidence="1">
    <location>
        <begin position="97"/>
        <end position="107"/>
    </location>
</feature>
<comment type="caution">
    <text evidence="2">The sequence shown here is derived from an EMBL/GenBank/DDBJ whole genome shotgun (WGS) entry which is preliminary data.</text>
</comment>
<feature type="compositionally biased region" description="Acidic residues" evidence="1">
    <location>
        <begin position="80"/>
        <end position="90"/>
    </location>
</feature>
<feature type="non-terminal residue" evidence="2">
    <location>
        <position position="107"/>
    </location>
</feature>
<name>A0AAV0CAJ0_9ASTE</name>
<keyword evidence="3" id="KW-1185">Reference proteome</keyword>
<protein>
    <submittedName>
        <fullName evidence="2">Uncharacterized protein</fullName>
    </submittedName>
</protein>
<dbReference type="EMBL" id="CAMAPF010000018">
    <property type="protein sequence ID" value="CAH9070454.1"/>
    <property type="molecule type" value="Genomic_DNA"/>
</dbReference>
<evidence type="ECO:0000313" key="3">
    <source>
        <dbReference type="Proteomes" id="UP001152523"/>
    </source>
</evidence>
<proteinExistence type="predicted"/>
<accession>A0AAV0CAJ0</accession>
<evidence type="ECO:0000313" key="2">
    <source>
        <dbReference type="EMBL" id="CAH9070454.1"/>
    </source>
</evidence>
<feature type="compositionally biased region" description="Polar residues" evidence="1">
    <location>
        <begin position="48"/>
        <end position="75"/>
    </location>
</feature>
<sequence>MYKVAMQYKIIDCYIRHGLSSPELVLLLEGGGDNEGGGDGVNEGIKGTSRSSGLSETQPNARKAAQTSTSQPNTSRSEDGLEDEVMDYEASDSSGDVGDEDGEDLEV</sequence>